<keyword evidence="5" id="KW-0732">Signal</keyword>
<feature type="region of interest" description="Disordered" evidence="4">
    <location>
        <begin position="2784"/>
        <end position="2807"/>
    </location>
</feature>
<accession>A0A2U9T5N5</accession>
<dbReference type="InterPro" id="IPR001434">
    <property type="entry name" value="OmcB-like_DUF11"/>
</dbReference>
<feature type="compositionally biased region" description="Low complexity" evidence="4">
    <location>
        <begin position="2443"/>
        <end position="2466"/>
    </location>
</feature>
<feature type="compositionally biased region" description="Low complexity" evidence="4">
    <location>
        <begin position="3351"/>
        <end position="3372"/>
    </location>
</feature>
<feature type="region of interest" description="Disordered" evidence="4">
    <location>
        <begin position="2437"/>
        <end position="2466"/>
    </location>
</feature>
<dbReference type="InterPro" id="IPR051172">
    <property type="entry name" value="Chlamydia_OmcB"/>
</dbReference>
<dbReference type="PROSITE" id="PS51123">
    <property type="entry name" value="OMPA_2"/>
    <property type="match status" value="1"/>
</dbReference>
<feature type="compositionally biased region" description="Low complexity" evidence="4">
    <location>
        <begin position="883"/>
        <end position="902"/>
    </location>
</feature>
<feature type="compositionally biased region" description="Low complexity" evidence="4">
    <location>
        <begin position="3121"/>
        <end position="3143"/>
    </location>
</feature>
<evidence type="ECO:0000256" key="3">
    <source>
        <dbReference type="PROSITE-ProRule" id="PRU00473"/>
    </source>
</evidence>
<feature type="compositionally biased region" description="Low complexity" evidence="4">
    <location>
        <begin position="2671"/>
        <end position="2692"/>
    </location>
</feature>
<feature type="region of interest" description="Disordered" evidence="4">
    <location>
        <begin position="1314"/>
        <end position="1334"/>
    </location>
</feature>
<feature type="region of interest" description="Disordered" evidence="4">
    <location>
        <begin position="1543"/>
        <end position="1563"/>
    </location>
</feature>
<feature type="region of interest" description="Disordered" evidence="4">
    <location>
        <begin position="2899"/>
        <end position="2922"/>
    </location>
</feature>
<dbReference type="PANTHER" id="PTHR34819">
    <property type="entry name" value="LARGE CYSTEINE-RICH PERIPLASMIC PROTEIN OMCB"/>
    <property type="match status" value="1"/>
</dbReference>
<evidence type="ECO:0000259" key="6">
    <source>
        <dbReference type="PROSITE" id="PS51123"/>
    </source>
</evidence>
<feature type="compositionally biased region" description="Low complexity" evidence="4">
    <location>
        <begin position="2788"/>
        <end position="2807"/>
    </location>
</feature>
<feature type="region of interest" description="Disordered" evidence="4">
    <location>
        <begin position="1429"/>
        <end position="1456"/>
    </location>
</feature>
<dbReference type="OrthoDB" id="28717at2"/>
<dbReference type="InterPro" id="IPR047589">
    <property type="entry name" value="DUF11_rpt"/>
</dbReference>
<feature type="region of interest" description="Disordered" evidence="4">
    <location>
        <begin position="2103"/>
        <end position="2126"/>
    </location>
</feature>
<feature type="compositionally biased region" description="Low complexity" evidence="4">
    <location>
        <begin position="1651"/>
        <end position="1674"/>
    </location>
</feature>
<dbReference type="Pfam" id="PF01345">
    <property type="entry name" value="DUF11"/>
    <property type="match status" value="1"/>
</dbReference>
<feature type="region of interest" description="Disordered" evidence="4">
    <location>
        <begin position="3011"/>
        <end position="3034"/>
    </location>
</feature>
<feature type="region of interest" description="Disordered" evidence="4">
    <location>
        <begin position="3349"/>
        <end position="3372"/>
    </location>
</feature>
<feature type="signal peptide" evidence="5">
    <location>
        <begin position="1"/>
        <end position="35"/>
    </location>
</feature>
<dbReference type="InterPro" id="IPR006664">
    <property type="entry name" value="OMP_bac"/>
</dbReference>
<evidence type="ECO:0000256" key="1">
    <source>
        <dbReference type="ARBA" id="ARBA00004370"/>
    </source>
</evidence>
<evidence type="ECO:0000313" key="8">
    <source>
        <dbReference type="Proteomes" id="UP000249447"/>
    </source>
</evidence>
<dbReference type="Proteomes" id="UP000249447">
    <property type="component" value="Chromosome"/>
</dbReference>
<feature type="region of interest" description="Disordered" evidence="4">
    <location>
        <begin position="3120"/>
        <end position="3143"/>
    </location>
</feature>
<feature type="compositionally biased region" description="Low complexity" evidence="4">
    <location>
        <begin position="3236"/>
        <end position="3257"/>
    </location>
</feature>
<dbReference type="InterPro" id="IPR036737">
    <property type="entry name" value="OmpA-like_sf"/>
</dbReference>
<dbReference type="Gene3D" id="3.30.1330.60">
    <property type="entry name" value="OmpA-like domain"/>
    <property type="match status" value="1"/>
</dbReference>
<dbReference type="NCBIfam" id="TIGR01451">
    <property type="entry name" value="B_ant_repeat"/>
    <property type="match status" value="17"/>
</dbReference>
<feature type="compositionally biased region" description="Low complexity" evidence="4">
    <location>
        <begin position="1761"/>
        <end position="1783"/>
    </location>
</feature>
<feature type="compositionally biased region" description="Low complexity" evidence="4">
    <location>
        <begin position="3582"/>
        <end position="3604"/>
    </location>
</feature>
<feature type="region of interest" description="Disordered" evidence="4">
    <location>
        <begin position="1989"/>
        <end position="2012"/>
    </location>
</feature>
<dbReference type="InterPro" id="IPR006665">
    <property type="entry name" value="OmpA-like"/>
</dbReference>
<protein>
    <submittedName>
        <fullName evidence="7">Conserved repeat domain protein</fullName>
    </submittedName>
</protein>
<dbReference type="Pfam" id="PF24346">
    <property type="entry name" value="DUF7507"/>
    <property type="match status" value="26"/>
</dbReference>
<evidence type="ECO:0000256" key="4">
    <source>
        <dbReference type="SAM" id="MobiDB-lite"/>
    </source>
</evidence>
<dbReference type="InterPro" id="IPR055354">
    <property type="entry name" value="DUF7507"/>
</dbReference>
<dbReference type="Pfam" id="PF19403">
    <property type="entry name" value="SpaA_2"/>
    <property type="match status" value="4"/>
</dbReference>
<dbReference type="Gene3D" id="2.60.40.10">
    <property type="entry name" value="Immunoglobulins"/>
    <property type="match status" value="19"/>
</dbReference>
<reference evidence="7 8" key="1">
    <citation type="submission" date="2018-05" db="EMBL/GenBank/DDBJ databases">
        <title>The complete genome of Lysobacter maris HZ9B, a marine bacterium antagonistic against terrestrial plant pathogens.</title>
        <authorList>
            <person name="Zhang X.-Q."/>
        </authorList>
    </citation>
    <scope>NUCLEOTIDE SEQUENCE [LARGE SCALE GENOMIC DNA]</scope>
    <source>
        <strain evidence="7 8">HZ9B</strain>
    </source>
</reference>
<evidence type="ECO:0000256" key="2">
    <source>
        <dbReference type="ARBA" id="ARBA00023136"/>
    </source>
</evidence>
<keyword evidence="2 3" id="KW-0472">Membrane</keyword>
<dbReference type="InterPro" id="IPR006626">
    <property type="entry name" value="PbH1"/>
</dbReference>
<dbReference type="RefSeq" id="WP_111265853.1">
    <property type="nucleotide sequence ID" value="NZ_CP029843.1"/>
</dbReference>
<feature type="compositionally biased region" description="Low complexity" evidence="4">
    <location>
        <begin position="2556"/>
        <end position="2579"/>
    </location>
</feature>
<feature type="region of interest" description="Disordered" evidence="4">
    <location>
        <begin position="3235"/>
        <end position="3257"/>
    </location>
</feature>
<comment type="subcellular location">
    <subcellularLocation>
        <location evidence="1">Membrane</location>
    </subcellularLocation>
</comment>
<feature type="compositionally biased region" description="Low complexity" evidence="4">
    <location>
        <begin position="1996"/>
        <end position="2012"/>
    </location>
</feature>
<feature type="compositionally biased region" description="Low complexity" evidence="4">
    <location>
        <begin position="2106"/>
        <end position="2126"/>
    </location>
</feature>
<feature type="region of interest" description="Disordered" evidence="4">
    <location>
        <begin position="2669"/>
        <end position="2692"/>
    </location>
</feature>
<dbReference type="PRINTS" id="PR01021">
    <property type="entry name" value="OMPADOMAIN"/>
</dbReference>
<feature type="compositionally biased region" description="Low complexity" evidence="4">
    <location>
        <begin position="2326"/>
        <end position="2348"/>
    </location>
</feature>
<organism evidence="7 8">
    <name type="scientific">Marilutibacter maris</name>
    <dbReference type="NCBI Taxonomy" id="1605891"/>
    <lineage>
        <taxon>Bacteria</taxon>
        <taxon>Pseudomonadati</taxon>
        <taxon>Pseudomonadota</taxon>
        <taxon>Gammaproteobacteria</taxon>
        <taxon>Lysobacterales</taxon>
        <taxon>Lysobacteraceae</taxon>
        <taxon>Marilutibacter</taxon>
    </lineage>
</organism>
<feature type="domain" description="OmpA-like" evidence="6">
    <location>
        <begin position="4456"/>
        <end position="4562"/>
    </location>
</feature>
<feature type="region of interest" description="Disordered" evidence="4">
    <location>
        <begin position="881"/>
        <end position="903"/>
    </location>
</feature>
<dbReference type="KEGG" id="lmb:C9I47_0986"/>
<feature type="region of interest" description="Disordered" evidence="4">
    <location>
        <begin position="1649"/>
        <end position="1675"/>
    </location>
</feature>
<feature type="region of interest" description="Disordered" evidence="4">
    <location>
        <begin position="1874"/>
        <end position="1900"/>
    </location>
</feature>
<dbReference type="PANTHER" id="PTHR34819:SF3">
    <property type="entry name" value="CELL SURFACE PROTEIN"/>
    <property type="match status" value="1"/>
</dbReference>
<feature type="compositionally biased region" description="Low complexity" evidence="4">
    <location>
        <begin position="1878"/>
        <end position="1900"/>
    </location>
</feature>
<dbReference type="SMART" id="SM00710">
    <property type="entry name" value="PbH1"/>
    <property type="match status" value="15"/>
</dbReference>
<dbReference type="Pfam" id="PF00691">
    <property type="entry name" value="OmpA"/>
    <property type="match status" value="1"/>
</dbReference>
<dbReference type="GO" id="GO:0016020">
    <property type="term" value="C:membrane"/>
    <property type="evidence" value="ECO:0007669"/>
    <property type="project" value="UniProtKB-SubCell"/>
</dbReference>
<dbReference type="EMBL" id="CP029843">
    <property type="protein sequence ID" value="AWV06705.1"/>
    <property type="molecule type" value="Genomic_DNA"/>
</dbReference>
<feature type="region of interest" description="Disordered" evidence="4">
    <location>
        <begin position="3581"/>
        <end position="3604"/>
    </location>
</feature>
<feature type="region of interest" description="Disordered" evidence="4">
    <location>
        <begin position="1759"/>
        <end position="1783"/>
    </location>
</feature>
<feature type="compositionally biased region" description="Low complexity" evidence="4">
    <location>
        <begin position="1548"/>
        <end position="1563"/>
    </location>
</feature>
<feature type="chain" id="PRO_5016177230" evidence="5">
    <location>
        <begin position="36"/>
        <end position="4562"/>
    </location>
</feature>
<evidence type="ECO:0000256" key="5">
    <source>
        <dbReference type="SAM" id="SignalP"/>
    </source>
</evidence>
<feature type="region of interest" description="Disordered" evidence="4">
    <location>
        <begin position="2553"/>
        <end position="2579"/>
    </location>
</feature>
<feature type="compositionally biased region" description="Low complexity" evidence="4">
    <location>
        <begin position="3018"/>
        <end position="3034"/>
    </location>
</feature>
<dbReference type="SUPFAM" id="SSF103088">
    <property type="entry name" value="OmpA-like"/>
    <property type="match status" value="1"/>
</dbReference>
<dbReference type="CDD" id="cd07185">
    <property type="entry name" value="OmpA_C-like"/>
    <property type="match status" value="1"/>
</dbReference>
<feature type="compositionally biased region" description="Low complexity" evidence="4">
    <location>
        <begin position="2216"/>
        <end position="2239"/>
    </location>
</feature>
<dbReference type="InterPro" id="IPR045826">
    <property type="entry name" value="SpaA_PFL_dom_2"/>
</dbReference>
<name>A0A2U9T5N5_9GAMM</name>
<evidence type="ECO:0000313" key="7">
    <source>
        <dbReference type="EMBL" id="AWV06705.1"/>
    </source>
</evidence>
<feature type="region of interest" description="Disordered" evidence="4">
    <location>
        <begin position="2325"/>
        <end position="2348"/>
    </location>
</feature>
<feature type="compositionally biased region" description="Low complexity" evidence="4">
    <location>
        <begin position="1431"/>
        <end position="1452"/>
    </location>
</feature>
<feature type="region of interest" description="Disordered" evidence="4">
    <location>
        <begin position="2214"/>
        <end position="2241"/>
    </location>
</feature>
<sequence length="4562" mass="452039">MNLTKAKIDVSMGRRVRLFMSLLILAFVLSPAALAQTASNTATVAPPNGVTDPNCNVADPPCNSATDTDVVEHGIALTKVWVNALANDAVDLTIGGGNGATGGSSVAGGATTDAAATAAGGATITLGEAYTVGNAANYAVTLACVRTADGTAVTVSGSGLSGTITMPADSGVTCTFTNSRIAQPLNLAKVWAAGSTAGHTATATTTGGTNNATFSSTAATNTTGAVVTVYAGDVVTLPDETFGGGATAASYTAVVECSGGSTLASGATGRTLTISDSTTATTCTYTNTPVPATLTLAKTVVNDDGGTAVDTDFTLSATGPTTISGVEGDASITAAMVDAGTYTLSETNLAGYTAGAWTCDAGTLSGDQLTLANGETATCTITNDDQAATLTLAKTVVNDDGGTAVDTDFTLSATGPTTISGVDGDATITAAAVDAGTYTLSEVNLAGYAAGAWTCDAGTLSGDQLTLANGETATCTITNDDQAATLTLAKTVVNDDGGTAVDTDFTLSATGPTTISGVDGDATITAAMVDAGTYTLSETNLAGYTAGTWSCDAGTLSGDQLTLANGETATCTITNDDQAAMLTLEKVVDNTGGGTAVDTDWTLSATGPTPISGVEGDGTVTAATVDAGTYTLSEAGAPADYLAAAAWVCSGATVNGGNQITLANGETATCSITNTFQAAPAFTLTKTAGTPTDVNGSGLTDEGDTIAYTFTVENTGNVPLQNVVVTDPLLPGLVCTFASLPVGDVQSCGPEVYTVQAGDEGADLINTATLDGEDPDGNALPPDTDSTTTPIDAPAPALLLAKTASPTSVAAAGETVTYSFDVENTGNVTIDNLTITETAFSGTGTPPAITCPVTTLAPGATTVCTGTYTVTQADIDAGSVTNTATADGTDPDGDATTSPPDSVTVTADQTPALTIAKVADTATYAAVGDVITYTYTITNAGNVTLAGPFTVNDDILGTLTDCATGPLAPTETTTCTAMHSVDQDDLDAGTITNTATATDGTTTSPPDSVTVTADQTPALTIAKEADTATYAAVGDVITYTYTITNAGNVTMAGPFTVNDDILGTLTDCATGPLAPGASTTCTAMHLVDQDDLDAGTITNTATATDGTTTSPPDSVTVTADQTPALTIDKAADTATYTAVGDVITYTYTITNAGNVTLAGPFTVNDDILGTLTDCATGPLAPGASTTCTAMHSVDQDDLDAGTITNTATATDGTTTSPPDSVTVTADQTPELTLTKTASPTSVAAASETVTYSFDVTNTGNVTIDNLVITETAFSGTGTPPVITCPVTTLAPGATTVCTGTYVVTQADIDAGSVTNTATANGTDPTGTPTTSPPDSATVTATLAPALTLAKSASPTTVAAAGETVTYSFDVQNTGNVTIDNLTITETAFSGTGTAPAITCPVTTLAPGETTICTGSYVVTQADIDAGSVTNTATADGTDPTGGTTTSPPDSATVTATPTPALDVVKTAGTPTGNTAGDTITYTFTVTNTGNVTVDGIAIDDAQLDAAATCDATTLAPGAVATCTGVHTITQAEVDAGMVDNTATATGNDPTGTPVVSPPDSTSTPIASAPALDVVKTAGTPTGNTAGDTITYTFTVTNTGNVTVDGIAIDDAQLDAAATCDVTTLAPGAVATCSGVHTITQAEVDAGTVDNTATATGDDPTGTPVVSPPDSTSTPIASTPALDVAKTAGTPTGNTAGDTITYTFTVTNTGNVTVDGIAIDDAQLDAAATCDVTTLAPGAVATCSGVHTITQAEVDAGTVDNTATATGDDPTGTPVVSPPDSTSTPIVSAPALTLTKTVSPTTVAAAGETVTYSFDVENTGNVTIDNLTITETAFSGTGAEPAITCPVTTLAPGETTVCTGTYTVTQADIDAGSVTNTATADGTDPSGTPTTSPPDSATVTATPTPALTLAKSASPTTVAAAGETVTYSFDVENTGNVTIDNLTITETAFSGTGTPPAITCPVTTLAPGETTVCTGTYVATQADIDAGSVTNTATADGADPSGTPTTSPPDSATVTATPAPALTLAKSASPTTVAAAGETVTYSFDVENTGNVTIDNLTITETAFSGTGTAPVVTCPVTTLAPGETTVCTGSYTVTQADIDAGSISNTATADGTDPTGGTTTSPPDSATVTATPTPALDVVKTAGTPTGNTAGDTITYTFTVTNTGNVTVDGIAIDDAQLDAAATCDVTTLAPGAVATCTGVHTITQAEVDAGTVDNTATATGDDPTGTPVVSPPDSTSTPIASAPALDVVKTAGTPTGNTAGDTITYTFTVTNTGNVTVDGIAIDDAQLDAAATCDVTTLAPGAVATCSGVHTITQAEVDAGTVDNTATATGDDPTGTPVVSPPDSTSTPIVSAPALTLTKTVSPTTVAAAGETVTYSFDVENTGNVTIDNLTITETAFSGTGAEPAITCPVTTLAPGETTVCTGSYVVTQSDIDAGSVTNTATADGTDPSGTPTTSPPDSATVTATPTPALTLTKTASPTSVAAAGETVTYSFDVQNTGNVTIDSLTITETAFSGTGTPPAITCPVTTLAPGATTVCTGTYAVTQADIDAGSISNTATADGTDPTGGTTTSPPDSATVTATPTPALTLTKTASPTTVAAAGETVTYSFDVTNSGNVTIDNLTITETAFSGTGTPPAITCPVTTLAPGATTVCTGTYVVTQADIDAGSVTNTATADGTDPTGGTTTSPPDSATVTATPAPALTLAKSASPTMVAATGETVTYSFDVTNSGNVTIDNLTITETAFSGAGTPPAITCPVTTLAPGETTVCTGTYTVTQADIDAGSVTNTATADGTDPSGTPTTSPPDSATVTATPTPALTLTKTASPTSVAAAGETVTYSFDVENTGNVTIDNLVITETAFSGTGTPPVITCPVTTLAPGATTVCTGTYVVTQADIDAGSVTNTATANGTDPTGTPTTSPPDSATVTATPTPALAIAKTAGTPTGNTAGDTITYTFTVTNTGNVTVDGIAIDDAQLDAAATCDVTTLAPGAVATCTGVHTITQAEVDAGMVDNTATATGNDPTGTPVVSPPDSTSTPIASTPALDIVKTAGTPTGNTAGDTITYTFTVTNTGNVTVDGIAIDDAQLDAAATCDVTTLAPGAVATCIGVHTITQAEVDAGTVDNTATATGDDPTGTPVVSPPDSTSTPIASAPALTLTKTVSPTTVAATGETVTYSFDVTNSGNVTIDNLTITETAFSGTGTPPAITCPVTTLAPGETTVCTGSYVVTQADIDAGTVTNTATADGTDPTGGTTTSPPDSATVTATPAPALTLAKSASPTTVAAAGETVTYSFDVENTGNVTIDNLTITETAFSGTGTAPVVTCPVTTLAPGETTVCTGTYTVTQADIDAGSVTNTATADGTDPTGGTTTSPPDSATVTVDAQPAQTLLKELTGNADEDGSGTVSVNDTLTYTVTVTNTGNTTLTDVVVNDSRITPNTITCATVAPGATCVLSGTYVVIQADADAGNISNTATSTSPVCPVGSTDAACTTTIVTPVPQTPALTLVKAATPTTVAVAGETVTYTFDVENTGNVTIDNLTITETAFSGTGTPPAITCPVTTLAPGATTVCTGSYVVTQADIDAGSISNTATVDGTDPTGTPTTSPPDSATVTATPPVISTAKASDPATGTTVNPGDTITYILTTTVANAALAADYTLTDTLSGDQTFGSVTDAGAYTCTAGNPLACTLPAGTAPGTYEVTYTATVDADASGTVGNSVAGNGGGDPDPECTTCTTGHPVALPVISTVKSSDPATGSMIQPGQTVTYTLTTTVETAALMMDYVLSDTLSGDQTFGAVTNAGAFACSGSQPLVCTLPAGTAPGSYALSYTATIDMDATGEVGNVVVGDGGGDPDPECANCETAHPVALPAIATSKASDPETGTTVSLGQTITYTLTTTVEDAPLTAAYTLTDTLSGGQTFGAVTDAGAFACNAASPLVCTLPAGTAPGVYTVSYTATVDADASGSIGNNVTGDGGGDPDPECETCSTEHRVEPAQVRLTKQANPRDVKIGDLVRYTLVAENIGQVAVVDATLVDTPPAGFSYVDGSLQVADDDGVGRLVGTYPISVDQIDIGVGQRATISYLLRVGAGVRPGVHTNTAEVRDDGERISNIATADVQMVSDPLVDDSLIMGTVFDDRDEDGWQDSAAMDEVRVQGGFVPGAYVAGSTTLDRGDGPRPEPDASAPLLHGIAIGGIDGRQSDADPVEAHRVVVSQTLSALEFTDDFVLTTKQGVSVRMDAAGNTTVDRSQGDAGKGLTAAAPTVERRVAQAADGYRVDYVISNEGVDERGIPGVRIASVEGLLMETDQFGRYHVVGIDGGRWERGRNFILKVDPATLPPGSVFTTDNPLLRRITPGLPVRFDFGVKLPNGVVEGGRQEVEMKIGEVFFRAGSAEIDSQYLPAIEEMADKVHQYGKGEVDIIADGDTELLALERAIAVRQALEAKLSAEELRNVRIGVYTEAIGSQTMVVGFQDWPLLGTVLFDTDKATIKPQYKPLLERVAKVIGEIGTTRIAITGHTDLRASDEYNLDLGLRRARAVLDEVAGKLDPEVRKKLRIEVEGSTRSPVSGNEVQGEQ</sequence>
<proteinExistence type="predicted"/>
<gene>
    <name evidence="7" type="ORF">C9I47_0986</name>
</gene>
<dbReference type="InterPro" id="IPR013783">
    <property type="entry name" value="Ig-like_fold"/>
</dbReference>
<keyword evidence="8" id="KW-1185">Reference proteome</keyword>